<name>A0AAN9UQP2_9PEZI</name>
<organism evidence="16 17">
    <name type="scientific">Diatrype stigma</name>
    <dbReference type="NCBI Taxonomy" id="117547"/>
    <lineage>
        <taxon>Eukaryota</taxon>
        <taxon>Fungi</taxon>
        <taxon>Dikarya</taxon>
        <taxon>Ascomycota</taxon>
        <taxon>Pezizomycotina</taxon>
        <taxon>Sordariomycetes</taxon>
        <taxon>Xylariomycetidae</taxon>
        <taxon>Xylariales</taxon>
        <taxon>Diatrypaceae</taxon>
        <taxon>Diatrype</taxon>
    </lineage>
</organism>
<dbReference type="Gene3D" id="3.30.70.1350">
    <property type="entry name" value="Cation efflux protein, cytoplasmic domain"/>
    <property type="match status" value="1"/>
</dbReference>
<dbReference type="InterPro" id="IPR027469">
    <property type="entry name" value="Cation_efflux_TMD_sf"/>
</dbReference>
<comment type="function">
    <text evidence="9 11">Highly specific D-xylulose kinase which participates in the catabolism of xylose. Xylose is a major component of hemicelluloses such as xylan. Most fungi utilize D-xylose via three enzymatic reactions, xylose reductase (XR), xylitol dehydrogenase (XDH), and xylulokinase, to form xylulose 5-phosphate, which enters pentose phosphate pathway.</text>
</comment>
<dbReference type="FunFam" id="3.30.70.1350:FF:000010">
    <property type="entry name" value="Cation efflux family protein, putative"/>
    <property type="match status" value="1"/>
</dbReference>
<dbReference type="InterPro" id="IPR018484">
    <property type="entry name" value="FGGY_N"/>
</dbReference>
<evidence type="ECO:0000256" key="5">
    <source>
        <dbReference type="ARBA" id="ARBA00022692"/>
    </source>
</evidence>
<feature type="region of interest" description="Disordered" evidence="12">
    <location>
        <begin position="628"/>
        <end position="657"/>
    </location>
</feature>
<dbReference type="Gene3D" id="1.20.1510.10">
    <property type="entry name" value="Cation efflux protein transmembrane domain"/>
    <property type="match status" value="1"/>
</dbReference>
<dbReference type="GO" id="GO:0016020">
    <property type="term" value="C:membrane"/>
    <property type="evidence" value="ECO:0007669"/>
    <property type="project" value="UniProtKB-SubCell"/>
</dbReference>
<dbReference type="InterPro" id="IPR058533">
    <property type="entry name" value="Cation_efflux_TM"/>
</dbReference>
<feature type="region of interest" description="Disordered" evidence="12">
    <location>
        <begin position="166"/>
        <end position="194"/>
    </location>
</feature>
<keyword evidence="5" id="KW-0812">Transmembrane</keyword>
<comment type="similarity">
    <text evidence="2 11">Belongs to the FGGY kinase family.</text>
</comment>
<keyword evidence="6 11" id="KW-0418">Kinase</keyword>
<dbReference type="GO" id="GO:0008324">
    <property type="term" value="F:monoatomic cation transmembrane transporter activity"/>
    <property type="evidence" value="ECO:0007669"/>
    <property type="project" value="InterPro"/>
</dbReference>
<evidence type="ECO:0000259" key="14">
    <source>
        <dbReference type="Pfam" id="PF01545"/>
    </source>
</evidence>
<evidence type="ECO:0000256" key="1">
    <source>
        <dbReference type="ARBA" id="ARBA00004141"/>
    </source>
</evidence>
<dbReference type="Pfam" id="PF02782">
    <property type="entry name" value="FGGY_C"/>
    <property type="match status" value="1"/>
</dbReference>
<feature type="domain" description="Carbohydrate kinase FGGY N-terminal" evidence="13">
    <location>
        <begin position="312"/>
        <end position="471"/>
    </location>
</feature>
<dbReference type="GO" id="GO:0005997">
    <property type="term" value="P:xylulose metabolic process"/>
    <property type="evidence" value="ECO:0007669"/>
    <property type="project" value="TreeGrafter"/>
</dbReference>
<dbReference type="SUPFAM" id="SSF161111">
    <property type="entry name" value="Cation efflux protein transmembrane domain-like"/>
    <property type="match status" value="1"/>
</dbReference>
<keyword evidence="17" id="KW-1185">Reference proteome</keyword>
<dbReference type="PANTHER" id="PTHR10196">
    <property type="entry name" value="SUGAR KINASE"/>
    <property type="match status" value="1"/>
</dbReference>
<dbReference type="CDD" id="cd07776">
    <property type="entry name" value="ASKHA_NBD_FGGY_SpXK-like"/>
    <property type="match status" value="1"/>
</dbReference>
<dbReference type="GO" id="GO:0030003">
    <property type="term" value="P:intracellular monoatomic cation homeostasis"/>
    <property type="evidence" value="ECO:0007669"/>
    <property type="project" value="UniProtKB-ARBA"/>
</dbReference>
<dbReference type="GO" id="GO:0098771">
    <property type="term" value="P:inorganic ion homeostasis"/>
    <property type="evidence" value="ECO:0007669"/>
    <property type="project" value="UniProtKB-ARBA"/>
</dbReference>
<protein>
    <recommendedName>
        <fullName evidence="11">Xylulose kinase</fullName>
        <ecNumber evidence="11">2.7.1.17</ecNumber>
    </recommendedName>
</protein>
<evidence type="ECO:0000256" key="8">
    <source>
        <dbReference type="ARBA" id="ARBA00023136"/>
    </source>
</evidence>
<comment type="subcellular location">
    <subcellularLocation>
        <location evidence="1">Membrane</location>
        <topology evidence="1">Multi-pass membrane protein</topology>
    </subcellularLocation>
</comment>
<evidence type="ECO:0000256" key="9">
    <source>
        <dbReference type="ARBA" id="ARBA00025184"/>
    </source>
</evidence>
<dbReference type="InterPro" id="IPR018485">
    <property type="entry name" value="FGGY_C"/>
</dbReference>
<accession>A0AAN9UQP2</accession>
<evidence type="ECO:0000256" key="3">
    <source>
        <dbReference type="ARBA" id="ARBA00022629"/>
    </source>
</evidence>
<evidence type="ECO:0000256" key="6">
    <source>
        <dbReference type="ARBA" id="ARBA00022777"/>
    </source>
</evidence>
<keyword evidence="11" id="KW-0067">ATP-binding</keyword>
<dbReference type="SUPFAM" id="SSF53067">
    <property type="entry name" value="Actin-like ATPase domain"/>
    <property type="match status" value="2"/>
</dbReference>
<sequence length="770" mass="83546">MKIARERKSSVLASNAVHHRVDSLTGIVTLAVILGANFMQNAAWLDPVGGLLISLMVIKAGAENTLAAVLELADRGIDNEVKGSVRKQVQKAFADVTEGHEIELRDVSGLKSGQNYLVDLELAVPSTWTVEDVKEVEDTVRTRVGGKVRGVRKVRVRFTPKEVPAPPKFDEFIPGDVSAKSSPEPEDDDHDHPNHAIVIKSDLSVVSEAKVDFDADFGAKYGVKKGVLTNEAEGEVYAPVAMWLDALELVLVRLRAAGCPVADIRGVSGSGQQHGSVFWNARAQPALRSLDGAKTLVEQLGDALAYEFSPNWQDHSTQAECDQFDAHLGSAQKLADVTGSAAHHRFTGTQILRMRKRRPQVYADTARISLVSSFLASLLLGDIAPMDCSDVTGMNLWDIAAESWSAPLLALTAGGDVDGPAVAELRRKLGDVRMDGGGSIGAVSPYYVARFGFSPACRVVSFTGDNPATILSLPLRPMDAIVSLGTSSTFLMNTPAYKPDPAYHFMNHPTTKGHFMFMLCYKNGGLAREKVRDRLPPSSGSQDQDPWASFNKHVLETPPLGIRDPAKDRARIGLYFPLPEIVPNIRAGTWRFTCARDGSDLREHAEDWGPEADARAIAESQALSMRLRSHNLVRRPDDDDDNEPTTEGRPQSLPPQARRIYLVGGGSNNAAIARVVGDVLGGADGVYKLDVGGNACALGGAYKAVWALEREGEGESFDDLIGRRWDEKSATRRIEGAGFRDGVFQMYGHDAGVLGAFDEMERRILRVARN</sequence>
<dbReference type="EMBL" id="JAKJXP020000047">
    <property type="protein sequence ID" value="KAK7751582.1"/>
    <property type="molecule type" value="Genomic_DNA"/>
</dbReference>
<dbReference type="InterPro" id="IPR042024">
    <property type="entry name" value="D-XK_euk"/>
</dbReference>
<dbReference type="GO" id="GO:0005524">
    <property type="term" value="F:ATP binding"/>
    <property type="evidence" value="ECO:0007669"/>
    <property type="project" value="UniProtKB-UniRule"/>
</dbReference>
<dbReference type="AlphaFoldDB" id="A0AAN9UQP2"/>
<comment type="catalytic activity">
    <reaction evidence="10 11">
        <text>D-xylulose + ATP = D-xylulose 5-phosphate + ADP + H(+)</text>
        <dbReference type="Rhea" id="RHEA:10964"/>
        <dbReference type="ChEBI" id="CHEBI:15378"/>
        <dbReference type="ChEBI" id="CHEBI:17140"/>
        <dbReference type="ChEBI" id="CHEBI:30616"/>
        <dbReference type="ChEBI" id="CHEBI:57737"/>
        <dbReference type="ChEBI" id="CHEBI:456216"/>
        <dbReference type="EC" id="2.7.1.17"/>
    </reaction>
</comment>
<evidence type="ECO:0000256" key="2">
    <source>
        <dbReference type="ARBA" id="ARBA00009156"/>
    </source>
</evidence>
<gene>
    <name evidence="16" type="ORF">SLS62_006407</name>
</gene>
<keyword evidence="11" id="KW-0119">Carbohydrate metabolism</keyword>
<dbReference type="SUPFAM" id="SSF160240">
    <property type="entry name" value="Cation efflux protein cytoplasmic domain-like"/>
    <property type="match status" value="1"/>
</dbReference>
<dbReference type="InterPro" id="IPR043129">
    <property type="entry name" value="ATPase_NBD"/>
</dbReference>
<dbReference type="PANTHER" id="PTHR10196:SF57">
    <property type="entry name" value="XYLULOSE KINASE"/>
    <property type="match status" value="1"/>
</dbReference>
<reference evidence="16 17" key="1">
    <citation type="submission" date="2024-02" db="EMBL/GenBank/DDBJ databases">
        <title>De novo assembly and annotation of 12 fungi associated with fruit tree decline syndrome in Ontario, Canada.</title>
        <authorList>
            <person name="Sulman M."/>
            <person name="Ellouze W."/>
            <person name="Ilyukhin E."/>
        </authorList>
    </citation>
    <scope>NUCLEOTIDE SEQUENCE [LARGE SCALE GENOMIC DNA]</scope>
    <source>
        <strain evidence="16 17">M11/M66-122</strain>
    </source>
</reference>
<keyword evidence="3 11" id="KW-0859">Xylose metabolism</keyword>
<evidence type="ECO:0000256" key="4">
    <source>
        <dbReference type="ARBA" id="ARBA00022679"/>
    </source>
</evidence>
<dbReference type="Proteomes" id="UP001320420">
    <property type="component" value="Unassembled WGS sequence"/>
</dbReference>
<feature type="domain" description="Carbohydrate kinase FGGY C-terminal" evidence="15">
    <location>
        <begin position="481"/>
        <end position="708"/>
    </location>
</feature>
<keyword evidence="8" id="KW-0472">Membrane</keyword>
<evidence type="ECO:0000256" key="7">
    <source>
        <dbReference type="ARBA" id="ARBA00022989"/>
    </source>
</evidence>
<evidence type="ECO:0000256" key="10">
    <source>
        <dbReference type="ARBA" id="ARBA00048885"/>
    </source>
</evidence>
<dbReference type="GO" id="GO:0004856">
    <property type="term" value="F:D-xylulokinase activity"/>
    <property type="evidence" value="ECO:0007669"/>
    <property type="project" value="UniProtKB-UniRule"/>
</dbReference>
<feature type="region of interest" description="Disordered" evidence="12">
    <location>
        <begin position="531"/>
        <end position="550"/>
    </location>
</feature>
<evidence type="ECO:0000313" key="17">
    <source>
        <dbReference type="Proteomes" id="UP001320420"/>
    </source>
</evidence>
<dbReference type="GO" id="GO:0005829">
    <property type="term" value="C:cytosol"/>
    <property type="evidence" value="ECO:0007669"/>
    <property type="project" value="TreeGrafter"/>
</dbReference>
<comment type="caution">
    <text evidence="16">The sequence shown here is derived from an EMBL/GenBank/DDBJ whole genome shotgun (WGS) entry which is preliminary data.</text>
</comment>
<dbReference type="GO" id="GO:0042732">
    <property type="term" value="P:D-xylose metabolic process"/>
    <property type="evidence" value="ECO:0007669"/>
    <property type="project" value="UniProtKB-UniRule"/>
</dbReference>
<dbReference type="FunFam" id="3.30.420.40:FF:000118">
    <property type="entry name" value="Xylulose kinase 2"/>
    <property type="match status" value="1"/>
</dbReference>
<dbReference type="EC" id="2.7.1.17" evidence="11"/>
<evidence type="ECO:0000256" key="11">
    <source>
        <dbReference type="RuleBase" id="RU367058"/>
    </source>
</evidence>
<keyword evidence="7" id="KW-1133">Transmembrane helix</keyword>
<evidence type="ECO:0000259" key="13">
    <source>
        <dbReference type="Pfam" id="PF00370"/>
    </source>
</evidence>
<keyword evidence="4 11" id="KW-0808">Transferase</keyword>
<dbReference type="Pfam" id="PF01545">
    <property type="entry name" value="Cation_efflux"/>
    <property type="match status" value="1"/>
</dbReference>
<dbReference type="Gene3D" id="3.30.420.40">
    <property type="match status" value="2"/>
</dbReference>
<dbReference type="InterPro" id="IPR036837">
    <property type="entry name" value="Cation_efflux_CTD_sf"/>
</dbReference>
<evidence type="ECO:0000259" key="15">
    <source>
        <dbReference type="Pfam" id="PF02782"/>
    </source>
</evidence>
<feature type="domain" description="Cation efflux protein transmembrane" evidence="14">
    <location>
        <begin position="4"/>
        <end position="72"/>
    </location>
</feature>
<keyword evidence="11" id="KW-0547">Nucleotide-binding</keyword>
<evidence type="ECO:0000313" key="16">
    <source>
        <dbReference type="EMBL" id="KAK7751582.1"/>
    </source>
</evidence>
<dbReference type="Pfam" id="PF00370">
    <property type="entry name" value="FGGY_N"/>
    <property type="match status" value="1"/>
</dbReference>
<proteinExistence type="inferred from homology"/>
<evidence type="ECO:0000256" key="12">
    <source>
        <dbReference type="SAM" id="MobiDB-lite"/>
    </source>
</evidence>